<dbReference type="PANTHER" id="PTHR43808:SF27">
    <property type="entry name" value="PROTEIN ROCB"/>
    <property type="match status" value="1"/>
</dbReference>
<dbReference type="AlphaFoldDB" id="A0A6L6YFL1"/>
<organism evidence="2 3">
    <name type="scientific">Parasutterella muris</name>
    <dbReference type="NCBI Taxonomy" id="2565572"/>
    <lineage>
        <taxon>Bacteria</taxon>
        <taxon>Pseudomonadati</taxon>
        <taxon>Pseudomonadota</taxon>
        <taxon>Betaproteobacteria</taxon>
        <taxon>Burkholderiales</taxon>
        <taxon>Sutterellaceae</taxon>
        <taxon>Parasutterella</taxon>
    </lineage>
</organism>
<keyword evidence="1 2" id="KW-0378">Hydrolase</keyword>
<dbReference type="OrthoDB" id="9815360at2"/>
<accession>A0A6L6YFL1</accession>
<reference evidence="2 3" key="1">
    <citation type="submission" date="2019-12" db="EMBL/GenBank/DDBJ databases">
        <title>Microbes associate with the intestines of laboratory mice.</title>
        <authorList>
            <person name="Navarre W."/>
            <person name="Wong E."/>
        </authorList>
    </citation>
    <scope>NUCLEOTIDE SEQUENCE [LARGE SCALE GENOMIC DNA]</scope>
    <source>
        <strain evidence="2 3">NM82_D38</strain>
    </source>
</reference>
<dbReference type="Pfam" id="PF01546">
    <property type="entry name" value="Peptidase_M20"/>
    <property type="match status" value="1"/>
</dbReference>
<dbReference type="PANTHER" id="PTHR43808">
    <property type="entry name" value="ACETYLORNITHINE DEACETYLASE"/>
    <property type="match status" value="1"/>
</dbReference>
<dbReference type="GO" id="GO:0016787">
    <property type="term" value="F:hydrolase activity"/>
    <property type="evidence" value="ECO:0007669"/>
    <property type="project" value="UniProtKB-KW"/>
</dbReference>
<evidence type="ECO:0000256" key="1">
    <source>
        <dbReference type="ARBA" id="ARBA00022801"/>
    </source>
</evidence>
<dbReference type="Gene3D" id="3.40.630.10">
    <property type="entry name" value="Zn peptidases"/>
    <property type="match status" value="1"/>
</dbReference>
<evidence type="ECO:0000313" key="3">
    <source>
        <dbReference type="Proteomes" id="UP000472580"/>
    </source>
</evidence>
<dbReference type="EMBL" id="WSRP01000011">
    <property type="protein sequence ID" value="MVX56495.1"/>
    <property type="molecule type" value="Genomic_DNA"/>
</dbReference>
<proteinExistence type="predicted"/>
<comment type="caution">
    <text evidence="2">The sequence shown here is derived from an EMBL/GenBank/DDBJ whole genome shotgun (WGS) entry which is preliminary data.</text>
</comment>
<sequence>MKTPDSARILEILKQLCAIASVSGRAEQENRCAQYIADFLNRLIPESEGRLSVRLVPCEGDALGRNAVIALLRASRATDKTIILTGHFDVVDTAVCGELREQAFNPDAYTESLKGFAISQEAKKDLESGNWLFGRGTMDMKAGLALFLASMEQWIRDRDLAVNILFWAVPDEEANSAGMIGSLRAFSDLCRSEHLKCVAALTGEPCFWTSETEMTEAVRPYYLGTTGKLMPFFYALGKPAHVGNYFEGLNAALMLSEIVTEAETDIKLFEGEGLDLLAPPTCLYMQVRRESYSVTLPEAAVAYFNVLTARKDVEDIMRWACLTAASGTAKTRRRIEEARLFALTKGADYPDCPQVNILQYKLLRKMAAAKCKERFEEELAGFWKSVPSDIDAREAAIKECEWLISKANPPRPAIIVGLLPPYYPARVNRSASEEERELRSRMEEVVAQAKEMSSDGAVRMHEVFGGISDLSFLGFKTLNEQALRAAPNMAGWGRVFHLPTDIDFSEEIPVANMGPAGRDAHQMTERLELDYSLNIAPKLLLELIRKLS</sequence>
<keyword evidence="3" id="KW-1185">Reference proteome</keyword>
<evidence type="ECO:0000313" key="2">
    <source>
        <dbReference type="EMBL" id="MVX56495.1"/>
    </source>
</evidence>
<dbReference type="SUPFAM" id="SSF53187">
    <property type="entry name" value="Zn-dependent exopeptidases"/>
    <property type="match status" value="1"/>
</dbReference>
<gene>
    <name evidence="2" type="ORF">E5987_04640</name>
</gene>
<dbReference type="InterPro" id="IPR012166">
    <property type="entry name" value="Uncharacterised_RocB"/>
</dbReference>
<dbReference type="InterPro" id="IPR050072">
    <property type="entry name" value="Peptidase_M20A"/>
</dbReference>
<name>A0A6L6YFL1_9BURK</name>
<dbReference type="InterPro" id="IPR002933">
    <property type="entry name" value="Peptidase_M20"/>
</dbReference>
<protein>
    <submittedName>
        <fullName evidence="2">M20/M25/M40 family metallo-hydrolase</fullName>
    </submittedName>
</protein>
<dbReference type="PIRSF" id="PIRSF010386">
    <property type="entry name" value="RocB"/>
    <property type="match status" value="1"/>
</dbReference>
<dbReference type="Proteomes" id="UP000472580">
    <property type="component" value="Unassembled WGS sequence"/>
</dbReference>
<dbReference type="RefSeq" id="WP_160334930.1">
    <property type="nucleotide sequence ID" value="NZ_WSRP01000011.1"/>
</dbReference>